<sequence length="195" mass="22246">MEETLLYLYKKSYQLFNLTLLNFMLGLTSGMAVTIYTGSDHYVDLDLAVYSLSASVAIAIIMSLIQNDIQDKLRNNLDANSGLKENQNKKSYSAIEMIALKAVWYYKFVYPLLSVLLVISLFFGMKFYRDGRNYLAQHIQNPNATISAKLDRVYEEQINSMKEIQAMKLELRKSHASDSIETKPNDIKIPHAVGK</sequence>
<dbReference type="EMBL" id="JACWMY010000002">
    <property type="protein sequence ID" value="MBD1362964.1"/>
    <property type="molecule type" value="Genomic_DNA"/>
</dbReference>
<name>A0ABR7WKX9_9SPHI</name>
<dbReference type="Proteomes" id="UP000606600">
    <property type="component" value="Unassembled WGS sequence"/>
</dbReference>
<comment type="caution">
    <text evidence="2">The sequence shown here is derived from an EMBL/GenBank/DDBJ whole genome shotgun (WGS) entry which is preliminary data.</text>
</comment>
<keyword evidence="1" id="KW-1133">Transmembrane helix</keyword>
<evidence type="ECO:0000313" key="3">
    <source>
        <dbReference type="Proteomes" id="UP000606600"/>
    </source>
</evidence>
<dbReference type="RefSeq" id="WP_191187638.1">
    <property type="nucleotide sequence ID" value="NZ_JACWMY010000002.1"/>
</dbReference>
<feature type="transmembrane region" description="Helical" evidence="1">
    <location>
        <begin position="15"/>
        <end position="35"/>
    </location>
</feature>
<evidence type="ECO:0000256" key="1">
    <source>
        <dbReference type="SAM" id="Phobius"/>
    </source>
</evidence>
<proteinExistence type="predicted"/>
<keyword evidence="1" id="KW-0472">Membrane</keyword>
<evidence type="ECO:0000313" key="2">
    <source>
        <dbReference type="EMBL" id="MBD1362964.1"/>
    </source>
</evidence>
<protein>
    <submittedName>
        <fullName evidence="2">Uncharacterized protein</fullName>
    </submittedName>
</protein>
<feature type="transmembrane region" description="Helical" evidence="1">
    <location>
        <begin position="108"/>
        <end position="128"/>
    </location>
</feature>
<gene>
    <name evidence="2" type="ORF">IDJ77_04000</name>
</gene>
<feature type="transmembrane region" description="Helical" evidence="1">
    <location>
        <begin position="47"/>
        <end position="65"/>
    </location>
</feature>
<accession>A0ABR7WKX9</accession>
<keyword evidence="3" id="KW-1185">Reference proteome</keyword>
<reference evidence="2 3" key="1">
    <citation type="submission" date="2020-09" db="EMBL/GenBank/DDBJ databases">
        <title>Novel species of Mucilaginibacter isolated from a glacier on the Tibetan Plateau.</title>
        <authorList>
            <person name="Liu Q."/>
            <person name="Xin Y.-H."/>
        </authorList>
    </citation>
    <scope>NUCLEOTIDE SEQUENCE [LARGE SCALE GENOMIC DNA]</scope>
    <source>
        <strain evidence="2 3">ZT4R22</strain>
    </source>
</reference>
<keyword evidence="1" id="KW-0812">Transmembrane</keyword>
<organism evidence="2 3">
    <name type="scientific">Mucilaginibacter pankratovii</name>
    <dbReference type="NCBI Taxonomy" id="2772110"/>
    <lineage>
        <taxon>Bacteria</taxon>
        <taxon>Pseudomonadati</taxon>
        <taxon>Bacteroidota</taxon>
        <taxon>Sphingobacteriia</taxon>
        <taxon>Sphingobacteriales</taxon>
        <taxon>Sphingobacteriaceae</taxon>
        <taxon>Mucilaginibacter</taxon>
    </lineage>
</organism>